<comment type="caution">
    <text evidence="2">The sequence shown here is derived from an EMBL/GenBank/DDBJ whole genome shotgun (WGS) entry which is preliminary data.</text>
</comment>
<proteinExistence type="predicted"/>
<dbReference type="AlphaFoldDB" id="A0A6L9QQN0"/>
<feature type="region of interest" description="Disordered" evidence="1">
    <location>
        <begin position="50"/>
        <end position="69"/>
    </location>
</feature>
<name>A0A6L9QQN0_9ACTN</name>
<feature type="non-terminal residue" evidence="2">
    <location>
        <position position="1"/>
    </location>
</feature>
<reference evidence="2 3" key="1">
    <citation type="submission" date="2020-01" db="EMBL/GenBank/DDBJ databases">
        <title>Insect and environment-associated Actinomycetes.</title>
        <authorList>
            <person name="Currrie C."/>
            <person name="Chevrette M."/>
            <person name="Carlson C."/>
            <person name="Stubbendieck R."/>
            <person name="Wendt-Pienkowski E."/>
        </authorList>
    </citation>
    <scope>NUCLEOTIDE SEQUENCE [LARGE SCALE GENOMIC DNA]</scope>
    <source>
        <strain evidence="2 3">SID10258</strain>
    </source>
</reference>
<evidence type="ECO:0000313" key="2">
    <source>
        <dbReference type="EMBL" id="NEA27790.1"/>
    </source>
</evidence>
<dbReference type="Proteomes" id="UP000475532">
    <property type="component" value="Unassembled WGS sequence"/>
</dbReference>
<dbReference type="Gene3D" id="3.30.565.10">
    <property type="entry name" value="Histidine kinase-like ATPase, C-terminal domain"/>
    <property type="match status" value="1"/>
</dbReference>
<keyword evidence="2" id="KW-0808">Transferase</keyword>
<accession>A0A6L9QQN0</accession>
<dbReference type="EMBL" id="JAAGLI010000962">
    <property type="protein sequence ID" value="NEA27790.1"/>
    <property type="molecule type" value="Genomic_DNA"/>
</dbReference>
<evidence type="ECO:0000313" key="3">
    <source>
        <dbReference type="Proteomes" id="UP000475532"/>
    </source>
</evidence>
<organism evidence="2 3">
    <name type="scientific">Actinomadura bangladeshensis</name>
    <dbReference type="NCBI Taxonomy" id="453573"/>
    <lineage>
        <taxon>Bacteria</taxon>
        <taxon>Bacillati</taxon>
        <taxon>Actinomycetota</taxon>
        <taxon>Actinomycetes</taxon>
        <taxon>Streptosporangiales</taxon>
        <taxon>Thermomonosporaceae</taxon>
        <taxon>Actinomadura</taxon>
    </lineage>
</organism>
<dbReference type="GO" id="GO:0016301">
    <property type="term" value="F:kinase activity"/>
    <property type="evidence" value="ECO:0007669"/>
    <property type="project" value="UniProtKB-KW"/>
</dbReference>
<protein>
    <submittedName>
        <fullName evidence="2">Sensor histidine kinase</fullName>
    </submittedName>
</protein>
<keyword evidence="2" id="KW-0418">Kinase</keyword>
<sequence length="69" mass="6591">GDGPGPGGAAAEGNGVRGMRERAAAVGGELTAGPGAAGGFRVAARLPLGVGDRDDRAGNGEVEDMEESA</sequence>
<evidence type="ECO:0000256" key="1">
    <source>
        <dbReference type="SAM" id="MobiDB-lite"/>
    </source>
</evidence>
<gene>
    <name evidence="2" type="ORF">G3I70_35615</name>
</gene>
<dbReference type="InterPro" id="IPR036890">
    <property type="entry name" value="HATPase_C_sf"/>
</dbReference>